<comment type="subcellular location">
    <subcellularLocation>
        <location evidence="1">Cell membrane</location>
        <topology evidence="1">Peripheral membrane protein</topology>
    </subcellularLocation>
</comment>
<keyword evidence="7 11" id="KW-0067">ATP-binding</keyword>
<feature type="domain" description="ABC transporter" evidence="10">
    <location>
        <begin position="259"/>
        <end position="502"/>
    </location>
</feature>
<dbReference type="RefSeq" id="WP_096054479.1">
    <property type="nucleotide sequence ID" value="NZ_CP023344.1"/>
</dbReference>
<dbReference type="Pfam" id="PF00005">
    <property type="entry name" value="ABC_tran"/>
    <property type="match status" value="2"/>
</dbReference>
<dbReference type="InterPro" id="IPR050107">
    <property type="entry name" value="ABC_carbohydrate_import_ATPase"/>
</dbReference>
<evidence type="ECO:0000256" key="8">
    <source>
        <dbReference type="ARBA" id="ARBA00022967"/>
    </source>
</evidence>
<sequence>MSSTPLLQMRGIGKRFPGVVALAGVDLSVRSGEIHALLGENGAGKSTLIKVLTGVYSLDDGQILLDGKSVRPATPKDAEDCGISTVYQEVNLIPALSVAENIGLGRQPGKLGFLNWGALRRHAREVLARLDLQSIDVDAELGSLSVAMQQMVAIARALDLKAKLLILDEPTASLDEKEVADLFAVMRRLKGEGLGIIFVTHFLDQVYAVTDRITVLRNGALVGEYLTAELPRLKLVSRMIGREVHDNAPRSADLKAVADNAECVVETKGIARRGAINPIDLTIRKGEVTGLAGLLGSGRSETARLIFGIDSADGGEIHVKGKKVPMSSPREAIAHGFAFCSEDRKVEGILPNLSVRENLIFALQAKRGAWKTLSHEEQMTLCNHYITALRIKTASTETAIRNLSGGNQQKVLLARWLATQPELIILDEPTRGIDIGARAEIEQLIHKLRADGIAVLLISSEIEEIVRNSTRVVVLRERRKTCELVGDEIDPSRLMRAMAGGHETS</sequence>
<evidence type="ECO:0000256" key="2">
    <source>
        <dbReference type="ARBA" id="ARBA00022448"/>
    </source>
</evidence>
<evidence type="ECO:0000256" key="7">
    <source>
        <dbReference type="ARBA" id="ARBA00022840"/>
    </source>
</evidence>
<dbReference type="Gene3D" id="3.40.50.300">
    <property type="entry name" value="P-loop containing nucleotide triphosphate hydrolases"/>
    <property type="match status" value="2"/>
</dbReference>
<dbReference type="InterPro" id="IPR003439">
    <property type="entry name" value="ABC_transporter-like_ATP-bd"/>
</dbReference>
<keyword evidence="2" id="KW-0813">Transport</keyword>
<dbReference type="PROSITE" id="PS50893">
    <property type="entry name" value="ABC_TRANSPORTER_2"/>
    <property type="match status" value="2"/>
</dbReference>
<dbReference type="GO" id="GO:0005886">
    <property type="term" value="C:plasma membrane"/>
    <property type="evidence" value="ECO:0007669"/>
    <property type="project" value="UniProtKB-SubCell"/>
</dbReference>
<dbReference type="SUPFAM" id="SSF52540">
    <property type="entry name" value="P-loop containing nucleoside triphosphate hydrolases"/>
    <property type="match status" value="2"/>
</dbReference>
<dbReference type="CDD" id="cd03215">
    <property type="entry name" value="ABC_Carb_Monos_II"/>
    <property type="match status" value="1"/>
</dbReference>
<evidence type="ECO:0000259" key="10">
    <source>
        <dbReference type="PROSITE" id="PS50893"/>
    </source>
</evidence>
<dbReference type="OrthoDB" id="9766104at2"/>
<dbReference type="AlphaFoldDB" id="A0A290Q2W3"/>
<proteinExistence type="predicted"/>
<dbReference type="InterPro" id="IPR017871">
    <property type="entry name" value="ABC_transporter-like_CS"/>
</dbReference>
<dbReference type="PANTHER" id="PTHR43790:SF9">
    <property type="entry name" value="GALACTOFURANOSE TRANSPORTER ATP-BINDING PROTEIN YTFR"/>
    <property type="match status" value="1"/>
</dbReference>
<dbReference type="EMBL" id="CP023344">
    <property type="protein sequence ID" value="ATC62844.1"/>
    <property type="molecule type" value="Genomic_DNA"/>
</dbReference>
<dbReference type="InterPro" id="IPR003593">
    <property type="entry name" value="AAA+_ATPase"/>
</dbReference>
<accession>A0A290Q2W3</accession>
<dbReference type="PROSITE" id="PS00211">
    <property type="entry name" value="ABC_TRANSPORTER_1"/>
    <property type="match status" value="1"/>
</dbReference>
<protein>
    <submittedName>
        <fullName evidence="11">Sugar ABC transporter ATP-binding protein</fullName>
    </submittedName>
</protein>
<name>A0A290Q2W3_9BACT</name>
<dbReference type="InterPro" id="IPR027417">
    <property type="entry name" value="P-loop_NTPase"/>
</dbReference>
<keyword evidence="6" id="KW-0547">Nucleotide-binding</keyword>
<keyword evidence="3" id="KW-1003">Cell membrane</keyword>
<evidence type="ECO:0000256" key="3">
    <source>
        <dbReference type="ARBA" id="ARBA00022475"/>
    </source>
</evidence>
<dbReference type="PANTHER" id="PTHR43790">
    <property type="entry name" value="CARBOHYDRATE TRANSPORT ATP-BINDING PROTEIN MG119-RELATED"/>
    <property type="match status" value="1"/>
</dbReference>
<evidence type="ECO:0000256" key="1">
    <source>
        <dbReference type="ARBA" id="ARBA00004202"/>
    </source>
</evidence>
<keyword evidence="5" id="KW-0677">Repeat</keyword>
<feature type="domain" description="ABC transporter" evidence="10">
    <location>
        <begin position="7"/>
        <end position="243"/>
    </location>
</feature>
<keyword evidence="4" id="KW-0762">Sugar transport</keyword>
<dbReference type="KEGG" id="vbh:CMV30_02065"/>
<evidence type="ECO:0000256" key="4">
    <source>
        <dbReference type="ARBA" id="ARBA00022597"/>
    </source>
</evidence>
<dbReference type="GO" id="GO:0016887">
    <property type="term" value="F:ATP hydrolysis activity"/>
    <property type="evidence" value="ECO:0007669"/>
    <property type="project" value="InterPro"/>
</dbReference>
<dbReference type="GO" id="GO:0005524">
    <property type="term" value="F:ATP binding"/>
    <property type="evidence" value="ECO:0007669"/>
    <property type="project" value="UniProtKB-KW"/>
</dbReference>
<evidence type="ECO:0000256" key="5">
    <source>
        <dbReference type="ARBA" id="ARBA00022737"/>
    </source>
</evidence>
<evidence type="ECO:0000256" key="9">
    <source>
        <dbReference type="ARBA" id="ARBA00023136"/>
    </source>
</evidence>
<reference evidence="11 12" key="1">
    <citation type="submission" date="2017-09" db="EMBL/GenBank/DDBJ databases">
        <title>Complete genome sequence of Verrucomicrobial strain HZ-65, isolated from freshwater.</title>
        <authorList>
            <person name="Choi A."/>
        </authorList>
    </citation>
    <scope>NUCLEOTIDE SEQUENCE [LARGE SCALE GENOMIC DNA]</scope>
    <source>
        <strain evidence="11 12">HZ-65</strain>
    </source>
</reference>
<dbReference type="SMART" id="SM00382">
    <property type="entry name" value="AAA"/>
    <property type="match status" value="2"/>
</dbReference>
<evidence type="ECO:0000313" key="11">
    <source>
        <dbReference type="EMBL" id="ATC62844.1"/>
    </source>
</evidence>
<keyword evidence="8" id="KW-1278">Translocase</keyword>
<evidence type="ECO:0000256" key="6">
    <source>
        <dbReference type="ARBA" id="ARBA00022741"/>
    </source>
</evidence>
<dbReference type="CDD" id="cd03216">
    <property type="entry name" value="ABC_Carb_Monos_I"/>
    <property type="match status" value="1"/>
</dbReference>
<evidence type="ECO:0000313" key="12">
    <source>
        <dbReference type="Proteomes" id="UP000217265"/>
    </source>
</evidence>
<keyword evidence="9" id="KW-0472">Membrane</keyword>
<keyword evidence="12" id="KW-1185">Reference proteome</keyword>
<gene>
    <name evidence="11" type="ORF">CMV30_02065</name>
</gene>
<dbReference type="FunFam" id="3.40.50.300:FF:000127">
    <property type="entry name" value="Ribose import ATP-binding protein RbsA"/>
    <property type="match status" value="1"/>
</dbReference>
<dbReference type="Proteomes" id="UP000217265">
    <property type="component" value="Chromosome"/>
</dbReference>
<organism evidence="11 12">
    <name type="scientific">Nibricoccus aquaticus</name>
    <dbReference type="NCBI Taxonomy" id="2576891"/>
    <lineage>
        <taxon>Bacteria</taxon>
        <taxon>Pseudomonadati</taxon>
        <taxon>Verrucomicrobiota</taxon>
        <taxon>Opitutia</taxon>
        <taxon>Opitutales</taxon>
        <taxon>Opitutaceae</taxon>
        <taxon>Nibricoccus</taxon>
    </lineage>
</organism>